<organism evidence="6 7">
    <name type="scientific">Magallana gigas</name>
    <name type="common">Pacific oyster</name>
    <name type="synonym">Crassostrea gigas</name>
    <dbReference type="NCBI Taxonomy" id="29159"/>
    <lineage>
        <taxon>Eukaryota</taxon>
        <taxon>Metazoa</taxon>
        <taxon>Spiralia</taxon>
        <taxon>Lophotrochozoa</taxon>
        <taxon>Mollusca</taxon>
        <taxon>Bivalvia</taxon>
        <taxon>Autobranchia</taxon>
        <taxon>Pteriomorphia</taxon>
        <taxon>Ostreida</taxon>
        <taxon>Ostreoidea</taxon>
        <taxon>Ostreidae</taxon>
        <taxon>Magallana</taxon>
    </lineage>
</organism>
<evidence type="ECO:0000259" key="5">
    <source>
        <dbReference type="PROSITE" id="PS50871"/>
    </source>
</evidence>
<dbReference type="InterPro" id="IPR050822">
    <property type="entry name" value="Cerebellin_Synaptic_Org"/>
</dbReference>
<sequence length="191" mass="21024">MECQRMLVLVICLSVSGMRAVIAGNASRGLSTWNLFREDYLSARQTCHTMGFVKQQKANCNQKDTIAFDAELKSPLKGLRSGQKIIFPVIRENIGGGYDAINGVFTSPLSGVYVFQWTTVVTEIVSTDTVLVIDGQRRAFNKCNSRKANNDSCTKITVVKLAPGERVWIECILGDSAINDDKSSSFTGFKL</sequence>
<dbReference type="PANTHER" id="PTHR22923:SF116">
    <property type="entry name" value="C1Q DOMAIN-CONTAINING PROTEIN"/>
    <property type="match status" value="1"/>
</dbReference>
<evidence type="ECO:0000256" key="4">
    <source>
        <dbReference type="SAM" id="SignalP"/>
    </source>
</evidence>
<protein>
    <recommendedName>
        <fullName evidence="5">C1q domain-containing protein</fullName>
    </recommendedName>
</protein>
<dbReference type="OMA" id="GVYVFQW"/>
<evidence type="ECO:0000313" key="6">
    <source>
        <dbReference type="EnsemblMetazoa" id="G18766.1:cds"/>
    </source>
</evidence>
<proteinExistence type="predicted"/>
<dbReference type="PANTHER" id="PTHR22923">
    <property type="entry name" value="CEREBELLIN-RELATED"/>
    <property type="match status" value="1"/>
</dbReference>
<keyword evidence="7" id="KW-1185">Reference proteome</keyword>
<dbReference type="InterPro" id="IPR008983">
    <property type="entry name" value="Tumour_necrosis_fac-like_dom"/>
</dbReference>
<dbReference type="PROSITE" id="PS50871">
    <property type="entry name" value="C1Q"/>
    <property type="match status" value="1"/>
</dbReference>
<dbReference type="InterPro" id="IPR001073">
    <property type="entry name" value="C1q_dom"/>
</dbReference>
<evidence type="ECO:0000256" key="1">
    <source>
        <dbReference type="ARBA" id="ARBA00004613"/>
    </source>
</evidence>
<dbReference type="Gene3D" id="2.60.120.40">
    <property type="match status" value="1"/>
</dbReference>
<evidence type="ECO:0000256" key="3">
    <source>
        <dbReference type="ARBA" id="ARBA00022729"/>
    </source>
</evidence>
<evidence type="ECO:0000256" key="2">
    <source>
        <dbReference type="ARBA" id="ARBA00022525"/>
    </source>
</evidence>
<dbReference type="Proteomes" id="UP000005408">
    <property type="component" value="Unassembled WGS sequence"/>
</dbReference>
<dbReference type="OrthoDB" id="6151356at2759"/>
<feature type="domain" description="C1q" evidence="5">
    <location>
        <begin position="61"/>
        <end position="191"/>
    </location>
</feature>
<comment type="subcellular location">
    <subcellularLocation>
        <location evidence="1">Secreted</location>
    </subcellularLocation>
</comment>
<dbReference type="PRINTS" id="PR00007">
    <property type="entry name" value="COMPLEMNTC1Q"/>
</dbReference>
<dbReference type="EnsemblMetazoa" id="G18766.1">
    <property type="protein sequence ID" value="G18766.1:cds"/>
    <property type="gene ID" value="G18766"/>
</dbReference>
<reference evidence="6" key="1">
    <citation type="submission" date="2022-08" db="UniProtKB">
        <authorList>
            <consortium name="EnsemblMetazoa"/>
        </authorList>
    </citation>
    <scope>IDENTIFICATION</scope>
    <source>
        <strain evidence="6">05x7-T-G4-1.051#20</strain>
    </source>
</reference>
<dbReference type="KEGG" id="crg:105320078"/>
<dbReference type="SUPFAM" id="SSF49842">
    <property type="entry name" value="TNF-like"/>
    <property type="match status" value="1"/>
</dbReference>
<dbReference type="Pfam" id="PF00386">
    <property type="entry name" value="C1q"/>
    <property type="match status" value="1"/>
</dbReference>
<dbReference type="GO" id="GO:0005576">
    <property type="term" value="C:extracellular region"/>
    <property type="evidence" value="ECO:0007669"/>
    <property type="project" value="UniProtKB-SubCell"/>
</dbReference>
<evidence type="ECO:0000313" key="7">
    <source>
        <dbReference type="Proteomes" id="UP000005408"/>
    </source>
</evidence>
<feature type="chain" id="PRO_5036454740" description="C1q domain-containing protein" evidence="4">
    <location>
        <begin position="24"/>
        <end position="191"/>
    </location>
</feature>
<name>A0A8W8JEA6_MAGGI</name>
<keyword evidence="3 4" id="KW-0732">Signal</keyword>
<dbReference type="GeneID" id="105320078"/>
<accession>A0A8W8JEA6</accession>
<feature type="signal peptide" evidence="4">
    <location>
        <begin position="1"/>
        <end position="23"/>
    </location>
</feature>
<dbReference type="AlphaFoldDB" id="A0A8W8JEA6"/>
<keyword evidence="2" id="KW-0964">Secreted</keyword>
<dbReference type="SMART" id="SM00110">
    <property type="entry name" value="C1Q"/>
    <property type="match status" value="1"/>
</dbReference>